<feature type="compositionally biased region" description="Low complexity" evidence="1">
    <location>
        <begin position="199"/>
        <end position="222"/>
    </location>
</feature>
<feature type="compositionally biased region" description="Basic and acidic residues" evidence="1">
    <location>
        <begin position="223"/>
        <end position="234"/>
    </location>
</feature>
<organism evidence="2 3">
    <name type="scientific">Georgenia daeguensis</name>
    <dbReference type="NCBI Taxonomy" id="908355"/>
    <lineage>
        <taxon>Bacteria</taxon>
        <taxon>Bacillati</taxon>
        <taxon>Actinomycetota</taxon>
        <taxon>Actinomycetes</taxon>
        <taxon>Micrococcales</taxon>
        <taxon>Bogoriellaceae</taxon>
        <taxon>Georgenia</taxon>
    </lineage>
</organism>
<evidence type="ECO:0000313" key="2">
    <source>
        <dbReference type="EMBL" id="GAA4288153.1"/>
    </source>
</evidence>
<sequence length="274" mass="28814">MLRKRKAIVVVEPEHKFDAERLRKQAAALGAVAQVQAAQAAKQAAVAREQAAHLAELSKDWATPRVEAAAAWAGPKVDKAWRETVKATAPKVEHATERVRPAVDNAYERIVDDYLPRVQKAMHDAADAAAAGEGLSGKASKAGRAARKALAEPPQKSHGFGKTLGWVLVGTAAAGTGYLLWRRSQPVDDPWAEEYWEDTTVTSPAASTTSTDSGTAGGAASTVKEKVGEAKEKLAGAADSSGAKPGQTWETDTARPGQEHKVEDEGPSGTTPAP</sequence>
<evidence type="ECO:0000256" key="1">
    <source>
        <dbReference type="SAM" id="MobiDB-lite"/>
    </source>
</evidence>
<comment type="caution">
    <text evidence="2">The sequence shown here is derived from an EMBL/GenBank/DDBJ whole genome shotgun (WGS) entry which is preliminary data.</text>
</comment>
<keyword evidence="3" id="KW-1185">Reference proteome</keyword>
<evidence type="ECO:0000313" key="3">
    <source>
        <dbReference type="Proteomes" id="UP001499841"/>
    </source>
</evidence>
<dbReference type="Proteomes" id="UP001499841">
    <property type="component" value="Unassembled WGS sequence"/>
</dbReference>
<accession>A0ABP8EVZ9</accession>
<protein>
    <submittedName>
        <fullName evidence="2">Uncharacterized protein</fullName>
    </submittedName>
</protein>
<name>A0ABP8EVZ9_9MICO</name>
<reference evidence="3" key="1">
    <citation type="journal article" date="2019" name="Int. J. Syst. Evol. Microbiol.">
        <title>The Global Catalogue of Microorganisms (GCM) 10K type strain sequencing project: providing services to taxonomists for standard genome sequencing and annotation.</title>
        <authorList>
            <consortium name="The Broad Institute Genomics Platform"/>
            <consortium name="The Broad Institute Genome Sequencing Center for Infectious Disease"/>
            <person name="Wu L."/>
            <person name="Ma J."/>
        </authorList>
    </citation>
    <scope>NUCLEOTIDE SEQUENCE [LARGE SCALE GENOMIC DNA]</scope>
    <source>
        <strain evidence="3">JCM 17459</strain>
    </source>
</reference>
<dbReference type="RefSeq" id="WP_345041702.1">
    <property type="nucleotide sequence ID" value="NZ_BAABBA010000012.1"/>
</dbReference>
<dbReference type="EMBL" id="BAABBA010000012">
    <property type="protein sequence ID" value="GAA4288153.1"/>
    <property type="molecule type" value="Genomic_DNA"/>
</dbReference>
<proteinExistence type="predicted"/>
<feature type="region of interest" description="Disordered" evidence="1">
    <location>
        <begin position="199"/>
        <end position="274"/>
    </location>
</feature>
<gene>
    <name evidence="2" type="ORF">GCM10022262_25130</name>
</gene>